<gene>
    <name evidence="1" type="ORF">ATH84_104030</name>
</gene>
<protein>
    <submittedName>
        <fullName evidence="1">Uncharacterized protein</fullName>
    </submittedName>
</protein>
<dbReference type="Gene3D" id="2.170.16.10">
    <property type="entry name" value="Hedgehog/Intein (Hint) domain"/>
    <property type="match status" value="1"/>
</dbReference>
<dbReference type="EMBL" id="QUMX01000040">
    <property type="protein sequence ID" value="REG34066.1"/>
    <property type="molecule type" value="Genomic_DNA"/>
</dbReference>
<dbReference type="Proteomes" id="UP000256794">
    <property type="component" value="Unassembled WGS sequence"/>
</dbReference>
<accession>A0AAQ0HET6</accession>
<name>A0AAQ0HET6_PARVE</name>
<comment type="caution">
    <text evidence="1">The sequence shown here is derived from an EMBL/GenBank/DDBJ whole genome shotgun (WGS) entry which is preliminary data.</text>
</comment>
<evidence type="ECO:0000313" key="1">
    <source>
        <dbReference type="EMBL" id="REG34066.1"/>
    </source>
</evidence>
<dbReference type="InterPro" id="IPR036844">
    <property type="entry name" value="Hint_dom_sf"/>
</dbReference>
<sequence>MNGTNDTWLTIEVQISILGAWSDYANAHKNATDVLALTNTGLSALRLRDAFIGKPQSWVLSAITEGMKDKFIEADFIINAINPDANINYGILLSEQVKLDQLVVQRTFPDGTVANTPLTEWEKFSLIIQKHSGLDVSNVAKVVQEQYTLAGENAAALRQLYSAAGIDIDFIVGLTDSEIDQLGSDLNLPAEILEEFQFKAFCFSAGTQILVMGGEHASIETLRPGDIVLAFDHSVEAGRGALVPKRVVRLFHNETGDGFPFRGTRVAKIASLR</sequence>
<keyword evidence="2" id="KW-1185">Reference proteome</keyword>
<dbReference type="AlphaFoldDB" id="A0AAQ0HET6"/>
<evidence type="ECO:0000313" key="2">
    <source>
        <dbReference type="Proteomes" id="UP000256794"/>
    </source>
</evidence>
<dbReference type="RefSeq" id="WP_147307326.1">
    <property type="nucleotide sequence ID" value="NZ_CP035286.1"/>
</dbReference>
<dbReference type="SUPFAM" id="SSF51294">
    <property type="entry name" value="Hedgehog/intein (Hint) domain"/>
    <property type="match status" value="1"/>
</dbReference>
<proteinExistence type="predicted"/>
<organism evidence="1 2">
    <name type="scientific">Paracoccus versutus</name>
    <name type="common">Thiobacillus versutus</name>
    <dbReference type="NCBI Taxonomy" id="34007"/>
    <lineage>
        <taxon>Bacteria</taxon>
        <taxon>Pseudomonadati</taxon>
        <taxon>Pseudomonadota</taxon>
        <taxon>Alphaproteobacteria</taxon>
        <taxon>Rhodobacterales</taxon>
        <taxon>Paracoccaceae</taxon>
        <taxon>Paracoccus</taxon>
    </lineage>
</organism>
<reference evidence="1 2" key="1">
    <citation type="submission" date="2018-08" db="EMBL/GenBank/DDBJ databases">
        <title>Genomic Encyclopedia of Archaeal and Bacterial Type Strains, Phase II (KMG-II): from individual species to whole genera.</title>
        <authorList>
            <person name="Goeker M."/>
        </authorList>
    </citation>
    <scope>NUCLEOTIDE SEQUENCE [LARGE SCALE GENOMIC DNA]</scope>
    <source>
        <strain evidence="1 2">DSM 582</strain>
    </source>
</reference>